<dbReference type="STRING" id="1792845.BC343_26990"/>
<evidence type="ECO:0000259" key="1">
    <source>
        <dbReference type="Pfam" id="PF01636"/>
    </source>
</evidence>
<dbReference type="Gene3D" id="3.90.1200.10">
    <property type="match status" value="1"/>
</dbReference>
<dbReference type="Gene3D" id="3.30.200.20">
    <property type="entry name" value="Phosphorylase Kinase, domain 1"/>
    <property type="match status" value="1"/>
</dbReference>
<dbReference type="PANTHER" id="PTHR22603">
    <property type="entry name" value="CHOLINE/ETHANOALAMINE KINASE"/>
    <property type="match status" value="1"/>
</dbReference>
<gene>
    <name evidence="2" type="ORF">BC343_26990</name>
</gene>
<dbReference type="GO" id="GO:0004305">
    <property type="term" value="F:ethanolamine kinase activity"/>
    <property type="evidence" value="ECO:0007669"/>
    <property type="project" value="TreeGrafter"/>
</dbReference>
<dbReference type="Proteomes" id="UP000189739">
    <property type="component" value="Unassembled WGS sequence"/>
</dbReference>
<organism evidence="2 3">
    <name type="scientific">Mucilaginibacter pedocola</name>
    <dbReference type="NCBI Taxonomy" id="1792845"/>
    <lineage>
        <taxon>Bacteria</taxon>
        <taxon>Pseudomonadati</taxon>
        <taxon>Bacteroidota</taxon>
        <taxon>Sphingobacteriia</taxon>
        <taxon>Sphingobacteriales</taxon>
        <taxon>Sphingobacteriaceae</taxon>
        <taxon>Mucilaginibacter</taxon>
    </lineage>
</organism>
<dbReference type="CDD" id="cd05151">
    <property type="entry name" value="ChoK-like"/>
    <property type="match status" value="1"/>
</dbReference>
<dbReference type="RefSeq" id="WP_078347948.1">
    <property type="nucleotide sequence ID" value="NZ_MBTF01000009.1"/>
</dbReference>
<feature type="domain" description="Aminoglycoside phosphotransferase" evidence="1">
    <location>
        <begin position="34"/>
        <end position="227"/>
    </location>
</feature>
<sequence>MLSAIYPFLPETLLSAVEKAVQQTTTEPVIKACLLSGGLSEASVFRIDTETNSYLLKILPEEGTDLKGVLARHKLASAAGVAPELYYANDVHGILITAFINSQPISSAFSPEQAIIALAKQIKTLHNIEYPAIGEQTDLKEVFDKAVNSLADKGFLADNAPKTFLNTYAAIKDAYPWNHTYKVLSHNDLNPRNILCDGSKLWLVDWDVSSINDRYVDLAMAAHFFVYTPDMENLLLNTYFAREPSLYQLARFRIIKPLCRLVYAEIFLQMVLKQQSTNATYNTDPNETSLAAVGQLLRTGNLSLDTSTGQWLYGKALLNAALQAIEEEAFKEYISTLQSAASAATSVPAHGPQDR</sequence>
<dbReference type="SUPFAM" id="SSF56112">
    <property type="entry name" value="Protein kinase-like (PK-like)"/>
    <property type="match status" value="1"/>
</dbReference>
<dbReference type="OrthoDB" id="179763at2"/>
<dbReference type="EMBL" id="MBTF01000009">
    <property type="protein sequence ID" value="OOQ60169.1"/>
    <property type="molecule type" value="Genomic_DNA"/>
</dbReference>
<proteinExistence type="predicted"/>
<dbReference type="InterPro" id="IPR011009">
    <property type="entry name" value="Kinase-like_dom_sf"/>
</dbReference>
<comment type="caution">
    <text evidence="2">The sequence shown here is derived from an EMBL/GenBank/DDBJ whole genome shotgun (WGS) entry which is preliminary data.</text>
</comment>
<protein>
    <recommendedName>
        <fullName evidence="1">Aminoglycoside phosphotransferase domain-containing protein</fullName>
    </recommendedName>
</protein>
<dbReference type="PANTHER" id="PTHR22603:SF66">
    <property type="entry name" value="ETHANOLAMINE KINASE"/>
    <property type="match status" value="1"/>
</dbReference>
<dbReference type="AlphaFoldDB" id="A0A1S9PGW0"/>
<dbReference type="InterPro" id="IPR002575">
    <property type="entry name" value="Aminoglycoside_PTrfase"/>
</dbReference>
<keyword evidence="3" id="KW-1185">Reference proteome</keyword>
<dbReference type="Pfam" id="PF01636">
    <property type="entry name" value="APH"/>
    <property type="match status" value="1"/>
</dbReference>
<dbReference type="GO" id="GO:0006646">
    <property type="term" value="P:phosphatidylethanolamine biosynthetic process"/>
    <property type="evidence" value="ECO:0007669"/>
    <property type="project" value="TreeGrafter"/>
</dbReference>
<evidence type="ECO:0000313" key="3">
    <source>
        <dbReference type="Proteomes" id="UP000189739"/>
    </source>
</evidence>
<dbReference type="GO" id="GO:0005737">
    <property type="term" value="C:cytoplasm"/>
    <property type="evidence" value="ECO:0007669"/>
    <property type="project" value="TreeGrafter"/>
</dbReference>
<accession>A0A1S9PGW0</accession>
<name>A0A1S9PGW0_9SPHI</name>
<reference evidence="2 3" key="1">
    <citation type="submission" date="2016-07" db="EMBL/GenBank/DDBJ databases">
        <title>Genomic analysis of zinc-resistant bacterium Mucilaginibacter pedocola TBZ30.</title>
        <authorList>
            <person name="Huang J."/>
            <person name="Tang J."/>
        </authorList>
    </citation>
    <scope>NUCLEOTIDE SEQUENCE [LARGE SCALE GENOMIC DNA]</scope>
    <source>
        <strain evidence="2 3">TBZ30</strain>
    </source>
</reference>
<evidence type="ECO:0000313" key="2">
    <source>
        <dbReference type="EMBL" id="OOQ60169.1"/>
    </source>
</evidence>